<dbReference type="InterPro" id="IPR036508">
    <property type="entry name" value="Chitin-bd_dom_sf"/>
</dbReference>
<keyword evidence="2" id="KW-0732">Signal</keyword>
<protein>
    <recommendedName>
        <fullName evidence="3">Chitin-binding type-2 domain-containing protein</fullName>
    </recommendedName>
</protein>
<feature type="signal peptide" evidence="2">
    <location>
        <begin position="1"/>
        <end position="17"/>
    </location>
</feature>
<feature type="region of interest" description="Disordered" evidence="1">
    <location>
        <begin position="1142"/>
        <end position="1182"/>
    </location>
</feature>
<feature type="region of interest" description="Disordered" evidence="1">
    <location>
        <begin position="1348"/>
        <end position="1368"/>
    </location>
</feature>
<feature type="domain" description="Chitin-binding type-2" evidence="3">
    <location>
        <begin position="144"/>
        <end position="197"/>
    </location>
</feature>
<feature type="compositionally biased region" description="Low complexity" evidence="1">
    <location>
        <begin position="487"/>
        <end position="763"/>
    </location>
</feature>
<feature type="compositionally biased region" description="Low complexity" evidence="1">
    <location>
        <begin position="1592"/>
        <end position="1627"/>
    </location>
</feature>
<feature type="compositionally biased region" description="Acidic residues" evidence="1">
    <location>
        <begin position="1142"/>
        <end position="1151"/>
    </location>
</feature>
<dbReference type="EMBL" id="JAJJHW010002585">
    <property type="protein sequence ID" value="KAH8371404.1"/>
    <property type="molecule type" value="Genomic_DNA"/>
</dbReference>
<feature type="chain" id="PRO_5041977905" description="Chitin-binding type-2 domain-containing protein" evidence="2">
    <location>
        <begin position="18"/>
        <end position="1763"/>
    </location>
</feature>
<dbReference type="GO" id="GO:0005576">
    <property type="term" value="C:extracellular region"/>
    <property type="evidence" value="ECO:0007669"/>
    <property type="project" value="InterPro"/>
</dbReference>
<dbReference type="PROSITE" id="PS50940">
    <property type="entry name" value="CHIT_BIND_II"/>
    <property type="match status" value="1"/>
</dbReference>
<gene>
    <name evidence="4" type="ORF">KR093_007194</name>
</gene>
<feature type="compositionally biased region" description="Acidic residues" evidence="1">
    <location>
        <begin position="1349"/>
        <end position="1359"/>
    </location>
</feature>
<feature type="compositionally biased region" description="Low complexity" evidence="1">
    <location>
        <begin position="1404"/>
        <end position="1415"/>
    </location>
</feature>
<comment type="caution">
    <text evidence="4">The sequence shown here is derived from an EMBL/GenBank/DDBJ whole genome shotgun (WGS) entry which is preliminary data.</text>
</comment>
<proteinExistence type="predicted"/>
<sequence>MMRCIWLLAAIVAVAFGRSLHVPSAYNPHPMLPSAYYPQPYAYPAHAPYGYGYQSRPLIYSPPGSYYDNSYGLRKPLPGGGNPVAVDYNNRCSRNYLGIKPHPDQQQYYYVCRPNCVIFSKCPNLERFNSSSGKCVQRVRPDYPVYCVKEGRFPYAYDCKVYYKCDANLNLEWHGCPSGTIFSPVGSKCIPADACPSTEISNNGSYIPENCELKFPECSGEGTFESPTDNALYYTCKLQPSGNYLQTRFKCPGNNIFDRERKICQPRRNTNYQSYVPIADLAYAPMAPFYPYLPQHGSPEATFEEEYDPMPEEKLAAEPEVKEKISPDVENAQVKIVILPTPSTTTTTTAAPTKKYPSYPYGYGYSYDKPDPYSQVRENPEQKEVVNIVIVPKTTNKPQEETTKYEYKQYTNPTQSTSTKPALPPKPSSTVLSLVPAPKAALTINQFLDRKIVILPPKTTSTTTTTTTSTKTTTEEPIITTVVLSTETPKPTTTTTTRKPTTTTTTTTRKPTTTTTKATTTKKPTTTSTTKAPTTTTRTTPTPTTTSTTKATTTKATTTTTKAPTTTSTTKAPTTTTTTKAPTTTTTTEAPTTTTTAPTTTSTTKAPTTTTKASTTTTTTKAPTTTTRAPTTTSTTKAPTTTTRAPTTTTTTKAPTTTTKAPTTTSTTKAPTTTTKAPTTTTTTKAPTTTTKAPTTTPTTKAPTTTTKAPTTTPTTKAPTTTTKASTTTTTKAPTKPTTTTTTTPKPTTSSTTTTTTTPKPTTGGTSQATTKLTTAENTIRTTRQLTTKLTTLTSSPPTIKTTTSTTKAPTTTTRTTTTPTTTTTPKPTTTTTTKITTTPKPTVTTKATTTTTTRKPTTMTTTTKLPTTTRVTTKAPTTTTTKVTPKPTTSTTKVATTASTTVKATTTTSKPTTPTTTTIKPTTPSTTTPKPTTPTTTTPRPTTTTKTTKKPTTTTTKSTPKPTTTTTKITKKPTKTTTKITSKPTTTTTKTTPKPTTTTTRKTTTPPPTTTSTTKVPTTTKSTTTTPKPTTTTTRKPSTTTTTTTVTTPRPTTARTTTTKLTTAKSTIITTRQSTSQSTTAKTTQSPTKTTRRTTTAGQNTTLVTTTELPPRNRLLRESEAQSPLVAHNLISSEVSADYVNDEPAPEEDEHQLNSKPEESQSTTVKATTAKPLTKPSTMSSRAAAHILKKLFRVISTTPASRVTMASPRVTIAQLARHNLATSKPFIAQSLRMSIKQLAKNPAKKAKGSESTNQLAINQPKEVKNSESSTVETTTGTTPINALISSTVETTTGTAPIVTDSTMKDLLETSSSVPVPAIVNATILSAAVVKGNATAAIDYSDNYVDSDYANDEPAEEAEEPKKTPDLSAQKGMLINLLRQKLVRRDMVNRVTRLIASTTLAPIQTTPKPTIGTTTRRSNAIDSHNIEYYDNEDYDYSSDADGTAGDSAINQDAFRPAANGGNGATAKRHSIHPSMVISPQKPAHKVTRNVSGFVPSSEGLTSEAKTPPQVADRFAFKAVNPPEAQQLPKAEFLRQSLNEVSERSNKHKSSRAANSLAVHSTVNTLKEKLQPIKVKPIRLTTPPLPLVRRQSTTTTSRPPTTTMKTTTTTTMSTRNTTATTTTTSTPTAATRQEILTVNHKPWLLQSLNQTVHLAPINLQSSNPVTHSNHSNSLLDTTLDYGTEKVPELILKVYEPIDVKVIFCPRSCDEDHDHQYDPADNYKPHSNSSCKSGCDEPIRPKHPSVDLAWKPVNLTNTIGFHTIT</sequence>
<organism evidence="4 5">
    <name type="scientific">Drosophila rubida</name>
    <dbReference type="NCBI Taxonomy" id="30044"/>
    <lineage>
        <taxon>Eukaryota</taxon>
        <taxon>Metazoa</taxon>
        <taxon>Ecdysozoa</taxon>
        <taxon>Arthropoda</taxon>
        <taxon>Hexapoda</taxon>
        <taxon>Insecta</taxon>
        <taxon>Pterygota</taxon>
        <taxon>Neoptera</taxon>
        <taxon>Endopterygota</taxon>
        <taxon>Diptera</taxon>
        <taxon>Brachycera</taxon>
        <taxon>Muscomorpha</taxon>
        <taxon>Ephydroidea</taxon>
        <taxon>Drosophilidae</taxon>
        <taxon>Drosophila</taxon>
    </lineage>
</organism>
<evidence type="ECO:0000313" key="4">
    <source>
        <dbReference type="EMBL" id="KAH8371404.1"/>
    </source>
</evidence>
<dbReference type="Gene3D" id="2.170.140.10">
    <property type="entry name" value="Chitin binding domain"/>
    <property type="match status" value="2"/>
</dbReference>
<dbReference type="GO" id="GO:0008061">
    <property type="term" value="F:chitin binding"/>
    <property type="evidence" value="ECO:0007669"/>
    <property type="project" value="InterPro"/>
</dbReference>
<reference evidence="4" key="1">
    <citation type="journal article" date="2021" name="Mol. Ecol. Resour.">
        <title>Phylogenomic analyses of the genus Drosophila reveals genomic signals of climate adaptation.</title>
        <authorList>
            <person name="Li F."/>
            <person name="Rane R.V."/>
            <person name="Luria V."/>
            <person name="Xiong Z."/>
            <person name="Chen J."/>
            <person name="Li Z."/>
            <person name="Catullo R.A."/>
            <person name="Griffin P.C."/>
            <person name="Schiffer M."/>
            <person name="Pearce S."/>
            <person name="Lee S.F."/>
            <person name="McElroy K."/>
            <person name="Stocker A."/>
            <person name="Shirriffs J."/>
            <person name="Cockerell F."/>
            <person name="Coppin C."/>
            <person name="Sgro C.M."/>
            <person name="Karger A."/>
            <person name="Cain J.W."/>
            <person name="Weber J.A."/>
            <person name="Santpere G."/>
            <person name="Kirschner M.W."/>
            <person name="Hoffmann A.A."/>
            <person name="Oakeshott J.G."/>
            <person name="Zhang G."/>
        </authorList>
    </citation>
    <scope>NUCLEOTIDE SEQUENCE</scope>
    <source>
        <strain evidence="4">BGI-SZ-2011g</strain>
    </source>
</reference>
<feature type="region of interest" description="Disordered" evidence="1">
    <location>
        <begin position="487"/>
        <end position="772"/>
    </location>
</feature>
<dbReference type="Pfam" id="PF01607">
    <property type="entry name" value="CBM_14"/>
    <property type="match status" value="2"/>
</dbReference>
<name>A0AAD4PKT5_9MUSC</name>
<accession>A0AAD4PKT5</accession>
<feature type="region of interest" description="Disordered" evidence="1">
    <location>
        <begin position="1404"/>
        <end position="1426"/>
    </location>
</feature>
<evidence type="ECO:0000313" key="5">
    <source>
        <dbReference type="Proteomes" id="UP001200034"/>
    </source>
</evidence>
<dbReference type="Proteomes" id="UP001200034">
    <property type="component" value="Unassembled WGS sequence"/>
</dbReference>
<feature type="region of interest" description="Disordered" evidence="1">
    <location>
        <begin position="794"/>
        <end position="1100"/>
    </location>
</feature>
<feature type="compositionally biased region" description="Low complexity" evidence="1">
    <location>
        <begin position="976"/>
        <end position="1098"/>
    </location>
</feature>
<dbReference type="SUPFAM" id="SSF57625">
    <property type="entry name" value="Invertebrate chitin-binding proteins"/>
    <property type="match status" value="3"/>
</dbReference>
<evidence type="ECO:0000259" key="3">
    <source>
        <dbReference type="PROSITE" id="PS50940"/>
    </source>
</evidence>
<dbReference type="InterPro" id="IPR002557">
    <property type="entry name" value="Chitin-bd_dom"/>
</dbReference>
<dbReference type="SMART" id="SM00494">
    <property type="entry name" value="ChtBD2"/>
    <property type="match status" value="3"/>
</dbReference>
<feature type="region of interest" description="Disordered" evidence="1">
    <location>
        <begin position="1714"/>
        <end position="1734"/>
    </location>
</feature>
<feature type="compositionally biased region" description="Low complexity" evidence="1">
    <location>
        <begin position="794"/>
        <end position="969"/>
    </location>
</feature>
<evidence type="ECO:0000256" key="2">
    <source>
        <dbReference type="SAM" id="SignalP"/>
    </source>
</evidence>
<evidence type="ECO:0000256" key="1">
    <source>
        <dbReference type="SAM" id="MobiDB-lite"/>
    </source>
</evidence>
<keyword evidence="5" id="KW-1185">Reference proteome</keyword>
<feature type="region of interest" description="Disordered" evidence="1">
    <location>
        <begin position="1587"/>
        <end position="1627"/>
    </location>
</feature>